<dbReference type="Proteomes" id="UP000198717">
    <property type="component" value="Unassembled WGS sequence"/>
</dbReference>
<dbReference type="InterPro" id="IPR021655">
    <property type="entry name" value="Put_metal-bd"/>
</dbReference>
<evidence type="ECO:0000313" key="2">
    <source>
        <dbReference type="EMBL" id="SDF16254.1"/>
    </source>
</evidence>
<organism evidence="1 4">
    <name type="scientific">Myxococcus virescens</name>
    <dbReference type="NCBI Taxonomy" id="83456"/>
    <lineage>
        <taxon>Bacteria</taxon>
        <taxon>Pseudomonadati</taxon>
        <taxon>Myxococcota</taxon>
        <taxon>Myxococcia</taxon>
        <taxon>Myxococcales</taxon>
        <taxon>Cystobacterineae</taxon>
        <taxon>Myxococcaceae</taxon>
        <taxon>Myxococcus</taxon>
    </lineage>
</organism>
<name>A0A511HIH4_9BACT</name>
<reference evidence="2 3" key="1">
    <citation type="submission" date="2016-10" db="EMBL/GenBank/DDBJ databases">
        <authorList>
            <person name="Varghese N."/>
            <person name="Submissions S."/>
        </authorList>
    </citation>
    <scope>NUCLEOTIDE SEQUENCE [LARGE SCALE GENOMIC DNA]</scope>
    <source>
        <strain evidence="2 3">DSM 2260</strain>
    </source>
</reference>
<dbReference type="Proteomes" id="UP000321224">
    <property type="component" value="Unassembled WGS sequence"/>
</dbReference>
<sequence length="652" mass="68783">MRLFLMGCVLAVVVPFSGCRKQEDPPNAGAIRVSVSYATFRPGCLTLTVTDVDEPSRTETANVRMDPSARSDTRTVAILGREGWSRNLRLTATANERSCNGPVVAQHEVTAQVPTVGTTTVALDLRALDLDDDDYVTSEGAFPGSDCDDDDPDIHPGATELCDGVDNNCVNGEADAPGGATYYRDADGDGFGDPHALPNLSCTPPAGYVLEAGDCNDQDPNIRPRQVELVCDGKDDNCDGKIDNDPFDVSAPCLTEQNCAGAMQCASTSLTTCVSSETPREWFVDEDGDGQAGTSVGLWCANPPQDAVEHNTDCDDSSRFVSNTATEVCDRLDNDCDGQVDEDLAGCDAVAWTTTNATPSSIVWETVAAYPGNKGWLAGRDDRVAHVDGGTITPVANCPGQWKSSWVTNSGRVFLGNSAGKFTTRLPTDTGACVNVNGPGNASINGMVGFESGNRVALYAVDSQGRILLWNYEEGAPTQTAPEELTRLNDNLKSIDGTSPRTLFAAGAEAQGGTNRPVVWRGPTEDGGTWQKEALGNVGATEFLFGIQVLSPNHVYAVGDKGLFLERAGTTWSVKPAITLPTSAPADIRGLVAFGSKAIYAVSSGTNNVHFFNGTTWSTAFTPSSPMNALSGTGPADIWVAGHSGALARWRP</sequence>
<reference evidence="1 4" key="2">
    <citation type="submission" date="2019-07" db="EMBL/GenBank/DDBJ databases">
        <title>Whole genome shotgun sequence of Myxococcus virescens NBRC 100334.</title>
        <authorList>
            <person name="Hosoyama A."/>
            <person name="Uohara A."/>
            <person name="Ohji S."/>
            <person name="Ichikawa N."/>
        </authorList>
    </citation>
    <scope>NUCLEOTIDE SEQUENCE [LARGE SCALE GENOMIC DNA]</scope>
    <source>
        <strain evidence="1 4">NBRC 100334</strain>
    </source>
</reference>
<comment type="caution">
    <text evidence="1">The sequence shown here is derived from an EMBL/GenBank/DDBJ whole genome shotgun (WGS) entry which is preliminary data.</text>
</comment>
<dbReference type="EMBL" id="FNAJ01000022">
    <property type="protein sequence ID" value="SDF16254.1"/>
    <property type="molecule type" value="Genomic_DNA"/>
</dbReference>
<dbReference type="Pfam" id="PF11617">
    <property type="entry name" value="Cu-binding_MopE"/>
    <property type="match status" value="3"/>
</dbReference>
<evidence type="ECO:0000313" key="1">
    <source>
        <dbReference type="EMBL" id="GEL73377.1"/>
    </source>
</evidence>
<dbReference type="EMBL" id="BJVY01000033">
    <property type="protein sequence ID" value="GEL73377.1"/>
    <property type="molecule type" value="Genomic_DNA"/>
</dbReference>
<evidence type="ECO:0000313" key="3">
    <source>
        <dbReference type="Proteomes" id="UP000198717"/>
    </source>
</evidence>
<proteinExistence type="predicted"/>
<protein>
    <submittedName>
        <fullName evidence="2">Metal-binding motif-containing protein</fullName>
    </submittedName>
</protein>
<gene>
    <name evidence="1" type="ORF">MVI01_51610</name>
    <name evidence="2" type="ORF">SAMN04488504_1227</name>
</gene>
<dbReference type="InterPro" id="IPR011048">
    <property type="entry name" value="Haem_d1_sf"/>
</dbReference>
<dbReference type="AlphaFoldDB" id="A0A511HIH4"/>
<evidence type="ECO:0000313" key="4">
    <source>
        <dbReference type="Proteomes" id="UP000321224"/>
    </source>
</evidence>
<keyword evidence="3" id="KW-1185">Reference proteome</keyword>
<accession>A0A511HIH4</accession>
<dbReference type="SUPFAM" id="SSF63829">
    <property type="entry name" value="Calcium-dependent phosphotriesterase"/>
    <property type="match status" value="1"/>
</dbReference>
<dbReference type="SUPFAM" id="SSF51004">
    <property type="entry name" value="C-terminal (heme d1) domain of cytochrome cd1-nitrite reductase"/>
    <property type="match status" value="1"/>
</dbReference>